<dbReference type="FunCoup" id="A0A6J2Y644">
    <property type="interactions" value="3"/>
</dbReference>
<reference evidence="10" key="1">
    <citation type="submission" date="2025-08" db="UniProtKB">
        <authorList>
            <consortium name="RefSeq"/>
        </authorList>
    </citation>
    <scope>IDENTIFICATION</scope>
    <source>
        <tissue evidence="10">Gonads</tissue>
    </source>
</reference>
<evidence type="ECO:0000256" key="4">
    <source>
        <dbReference type="PROSITE-ProRule" id="PRU00024"/>
    </source>
</evidence>
<feature type="compositionally biased region" description="Basic and acidic residues" evidence="5">
    <location>
        <begin position="182"/>
        <end position="192"/>
    </location>
</feature>
<feature type="domain" description="Tudor" evidence="8">
    <location>
        <begin position="1450"/>
        <end position="1508"/>
    </location>
</feature>
<evidence type="ECO:0000259" key="7">
    <source>
        <dbReference type="PROSITE" id="PS50119"/>
    </source>
</evidence>
<dbReference type="PROSITE" id="PS50304">
    <property type="entry name" value="TUDOR"/>
    <property type="match status" value="3"/>
</dbReference>
<dbReference type="PROSITE" id="PS00518">
    <property type="entry name" value="ZF_RING_1"/>
    <property type="match status" value="1"/>
</dbReference>
<feature type="domain" description="RING-type" evidence="6">
    <location>
        <begin position="202"/>
        <end position="252"/>
    </location>
</feature>
<dbReference type="SMART" id="SM00184">
    <property type="entry name" value="RING"/>
    <property type="match status" value="1"/>
</dbReference>
<feature type="domain" description="B box-type" evidence="7">
    <location>
        <begin position="315"/>
        <end position="363"/>
    </location>
</feature>
<sequence length="1829" mass="209724">MWPAGASFGPPQPSRFYQSTNHSSTSNFNDFRSPHPARNERPRGKRGRLRAKQSDYSFYSDRESFSDNSTSMVTRTVARGAHRGTNRANVFNVALQDIQSQNTPGANTNNYDRQLQNAQDTNRNNYERQHMKAQDTNRNSYERQHQNEQNATRNNYERQHQNEQNATRNQERQNRSDHRRNGRTEPRASRDDENIHAKLYVCPKCDNNYSVRSGQKGITGKVPLILNCNHTVCQECIYKTIINSKVTCPVCNKPSTLSQEPPDISQVDLQTVFLPNYYIIGIMSCNRPQNGNLNNLDNVKFVSTTTAKKNKAPAQPIERCSFNQCSKKATMFCPSCEAIYCIDCCTVIHKSINKLVSHEPVPYKKAKFTLVLDKCKEHKEMNVEFYCKDCDIKACCYCVLDTHTDHEREPLSKLSDLEMIEFTSLKKDAEKVLKELLICQKKASNLTSYSTDTVRKEIRDYFADLHATISSIENKLHKEVEEFQAAIGNLNPIQASLCQSIDMLKQLVAIDHKTCKDVKMNLKGALEKLRDVSNIPRFLLNENGNSDPIRFTVDSGIFDSLESAFDVEKCENSQYRLVTENELDDDYVLENDPEIETELQEIINKSEQLVLSEENSSPSTSRKPSKNLQKYTKPKDQKYNSGNMGKITVQHINSMESFYIQYKNDEPKLQQLNSDIENYIKMGGAESVEEFQLNQLYLALYIADYQKDKDVKWCRARLIDIIKVDETNTYDMFFIDYGKSQVVEANRIKDMPAFLAAKRPFAIHCSLHNPLGVNWNKNSHFALARILNGKDICMVVKNVENGIHDVDLMLASSDGNVTSVIDILVHATHSVAPANDDNSSLDELLPPKKGAYFPELKVFPNSAKFVKNQSEKVTIANIVDPYHIFVHVVAYQETFKSTLKSIKKAYRQSKAQGCVPIEGTYVMVEHKDPVRSNYHRAFIKSADLLNDKVYVQLVDWGVSVVVGSAQIKPLPQNLTRLECQAVLIKLTDIAPYNKQTTWSPVANRVLETYYRSQEVLKMIVHYVTPEFEVALFDITRNVDVCLNAMMVENNLADSTGYVSTQLEWSPLKPENVKYSEEDGLLSSLLKKVDCSDKESEGSDDEADNSNVTRRPLDIIKVESPEAIFVKFIELRERDSNMFKELQIHYSESQEKKDNWNVEDLCVAELEKEFSRGKIVEEKDGEFLVSLYDKGTEVMLPREKLYVYSTYFNKFPPVALKSHLCNVTPAGDTGKWSNSSIESLQEILSKHTRIYGTILKEHSDCFNKSVPMELWYGVVVRGGPLDADKLKYVSINNILVKLGFAYRKQPKPINMAKDGEGLLKSLMVTEEKTEKIESNDDPPSIFEDAPNEDKATKSWVDLVENELGTLDRIQEKQTNQEMQPEISLQKIENITDDWLPPYRLGKKEFEARVTCVETGGHMYLREDRLEKVYQKLEENMKLYFERNPPTLNNDKWQPGQLCTIKYTDDNWYRGKVLRVKSPKEITVFMIDFGSDHDLPPEVLFRELLYTEYRCFAVKVKLDKIYSKQPTWLSSDYDHFHELVTDWCRIVVQGPLDVELPLVDVYNSNDVYVNQKLVEICPNLSRCSNFPTELSSTEEESIVIESIEVNEDPVVDEVIQDMIQRVLAEFDVIDYIDDYENLTYKIQPIPKELLEGKKLIMEIGGILNYDKVALKLPGEDDSAEMYDLAIDLQESVSKMPPLKEFKVGTPCLAQFSEDKVWYRAVISNADLLDSGFVSVFYVDYGNSESTSIKNLRKIKRDLLNLPQQCWEAFLNIKLVDESQVMSVEQAVNSLDRKKRYVKLVKENPVTVDLYDKNDELCFENLKKSGILNSKE</sequence>
<dbReference type="InParanoid" id="A0A6J2Y644"/>
<dbReference type="Proteomes" id="UP000504635">
    <property type="component" value="Unplaced"/>
</dbReference>
<keyword evidence="9" id="KW-1185">Reference proteome</keyword>
<dbReference type="GO" id="GO:0008270">
    <property type="term" value="F:zinc ion binding"/>
    <property type="evidence" value="ECO:0007669"/>
    <property type="project" value="UniProtKB-KW"/>
</dbReference>
<dbReference type="Pfam" id="PF00567">
    <property type="entry name" value="TUDOR"/>
    <property type="match status" value="5"/>
</dbReference>
<keyword evidence="1" id="KW-0479">Metal-binding</keyword>
<dbReference type="SMART" id="SM00333">
    <property type="entry name" value="TUDOR"/>
    <property type="match status" value="5"/>
</dbReference>
<dbReference type="SMART" id="SM00336">
    <property type="entry name" value="BBOX"/>
    <property type="match status" value="2"/>
</dbReference>
<dbReference type="Gene3D" id="3.30.160.60">
    <property type="entry name" value="Classic Zinc Finger"/>
    <property type="match status" value="1"/>
</dbReference>
<gene>
    <name evidence="10" type="primary">LOC115884602</name>
</gene>
<accession>A0A6J2Y644</accession>
<dbReference type="CDD" id="cd20379">
    <property type="entry name" value="Tudor_dTUD-like"/>
    <property type="match status" value="1"/>
</dbReference>
<name>A0A6J2Y644_SITOR</name>
<evidence type="ECO:0000256" key="1">
    <source>
        <dbReference type="ARBA" id="ARBA00022723"/>
    </source>
</evidence>
<dbReference type="InterPro" id="IPR001841">
    <property type="entry name" value="Znf_RING"/>
</dbReference>
<keyword evidence="2 4" id="KW-0863">Zinc-finger</keyword>
<feature type="domain" description="Tudor" evidence="8">
    <location>
        <begin position="696"/>
        <end position="758"/>
    </location>
</feature>
<dbReference type="CDD" id="cd19756">
    <property type="entry name" value="Bbox2"/>
    <property type="match status" value="1"/>
</dbReference>
<evidence type="ECO:0000256" key="5">
    <source>
        <dbReference type="SAM" id="MobiDB-lite"/>
    </source>
</evidence>
<dbReference type="Gene3D" id="3.30.40.10">
    <property type="entry name" value="Zinc/RING finger domain, C3HC4 (zinc finger)"/>
    <property type="match status" value="1"/>
</dbReference>
<dbReference type="Gene3D" id="2.40.50.90">
    <property type="match status" value="5"/>
</dbReference>
<dbReference type="SUPFAM" id="SSF57845">
    <property type="entry name" value="B-box zinc-binding domain"/>
    <property type="match status" value="1"/>
</dbReference>
<dbReference type="InterPro" id="IPR002999">
    <property type="entry name" value="Tudor"/>
</dbReference>
<feature type="region of interest" description="Disordered" evidence="5">
    <location>
        <begin position="121"/>
        <end position="192"/>
    </location>
</feature>
<evidence type="ECO:0000256" key="2">
    <source>
        <dbReference type="ARBA" id="ARBA00022771"/>
    </source>
</evidence>
<dbReference type="PANTHER" id="PTHR16442:SF1">
    <property type="entry name" value="RING FINGER PROTEIN 17"/>
    <property type="match status" value="1"/>
</dbReference>
<proteinExistence type="predicted"/>
<evidence type="ECO:0000259" key="8">
    <source>
        <dbReference type="PROSITE" id="PS50304"/>
    </source>
</evidence>
<dbReference type="PROSITE" id="PS50089">
    <property type="entry name" value="ZF_RING_2"/>
    <property type="match status" value="1"/>
</dbReference>
<evidence type="ECO:0000256" key="3">
    <source>
        <dbReference type="ARBA" id="ARBA00022833"/>
    </source>
</evidence>
<evidence type="ECO:0000313" key="9">
    <source>
        <dbReference type="Proteomes" id="UP000504635"/>
    </source>
</evidence>
<dbReference type="GO" id="GO:0005737">
    <property type="term" value="C:cytoplasm"/>
    <property type="evidence" value="ECO:0007669"/>
    <property type="project" value="UniProtKB-ARBA"/>
</dbReference>
<protein>
    <submittedName>
        <fullName evidence="10">RING finger protein 17 isoform X1</fullName>
    </submittedName>
</protein>
<dbReference type="CTD" id="42236"/>
<feature type="compositionally biased region" description="Basic and acidic residues" evidence="5">
    <location>
        <begin position="125"/>
        <end position="146"/>
    </location>
</feature>
<feature type="compositionally biased region" description="Polar residues" evidence="5">
    <location>
        <begin position="607"/>
        <end position="630"/>
    </location>
</feature>
<dbReference type="RefSeq" id="XP_030759092.1">
    <property type="nucleotide sequence ID" value="XM_030903232.1"/>
</dbReference>
<dbReference type="FunFam" id="2.30.30.140:FF:000018">
    <property type="entry name" value="Serine/threonine-protein kinase 31"/>
    <property type="match status" value="1"/>
</dbReference>
<feature type="region of interest" description="Disordered" evidence="5">
    <location>
        <begin position="1"/>
        <end position="55"/>
    </location>
</feature>
<feature type="region of interest" description="Disordered" evidence="5">
    <location>
        <begin position="607"/>
        <end position="643"/>
    </location>
</feature>
<feature type="domain" description="B box-type" evidence="7">
    <location>
        <begin position="375"/>
        <end position="411"/>
    </location>
</feature>
<organism evidence="9 10">
    <name type="scientific">Sitophilus oryzae</name>
    <name type="common">Rice weevil</name>
    <name type="synonym">Curculio oryzae</name>
    <dbReference type="NCBI Taxonomy" id="7048"/>
    <lineage>
        <taxon>Eukaryota</taxon>
        <taxon>Metazoa</taxon>
        <taxon>Ecdysozoa</taxon>
        <taxon>Arthropoda</taxon>
        <taxon>Hexapoda</taxon>
        <taxon>Insecta</taxon>
        <taxon>Pterygota</taxon>
        <taxon>Neoptera</taxon>
        <taxon>Endopterygota</taxon>
        <taxon>Coleoptera</taxon>
        <taxon>Polyphaga</taxon>
        <taxon>Cucujiformia</taxon>
        <taxon>Curculionidae</taxon>
        <taxon>Dryophthorinae</taxon>
        <taxon>Sitophilus</taxon>
    </lineage>
</organism>
<dbReference type="PANTHER" id="PTHR16442">
    <property type="entry name" value="RING FINGER PROTEIN 17"/>
    <property type="match status" value="1"/>
</dbReference>
<dbReference type="PROSITE" id="PS50119">
    <property type="entry name" value="ZF_BBOX"/>
    <property type="match status" value="2"/>
</dbReference>
<dbReference type="Gene3D" id="2.30.30.140">
    <property type="match status" value="5"/>
</dbReference>
<dbReference type="Pfam" id="PF00097">
    <property type="entry name" value="zf-C3HC4"/>
    <property type="match status" value="1"/>
</dbReference>
<dbReference type="InterPro" id="IPR035437">
    <property type="entry name" value="SNase_OB-fold_sf"/>
</dbReference>
<dbReference type="InterPro" id="IPR018957">
    <property type="entry name" value="Znf_C3HC4_RING-type"/>
</dbReference>
<keyword evidence="3" id="KW-0862">Zinc</keyword>
<evidence type="ECO:0000313" key="10">
    <source>
        <dbReference type="RefSeq" id="XP_030759092.1"/>
    </source>
</evidence>
<feature type="compositionally biased region" description="Polar residues" evidence="5">
    <location>
        <begin position="15"/>
        <end position="30"/>
    </location>
</feature>
<dbReference type="GO" id="GO:0005634">
    <property type="term" value="C:nucleus"/>
    <property type="evidence" value="ECO:0007669"/>
    <property type="project" value="UniProtKB-ARBA"/>
</dbReference>
<dbReference type="GeneID" id="115884602"/>
<feature type="domain" description="Tudor" evidence="8">
    <location>
        <begin position="1698"/>
        <end position="1759"/>
    </location>
</feature>
<dbReference type="OrthoDB" id="5800423at2759"/>
<dbReference type="InterPro" id="IPR013083">
    <property type="entry name" value="Znf_RING/FYVE/PHD"/>
</dbReference>
<dbReference type="CDD" id="cd19757">
    <property type="entry name" value="Bbox1"/>
    <property type="match status" value="1"/>
</dbReference>
<dbReference type="SUPFAM" id="SSF57850">
    <property type="entry name" value="RING/U-box"/>
    <property type="match status" value="1"/>
</dbReference>
<dbReference type="KEGG" id="soy:115884602"/>
<dbReference type="InterPro" id="IPR000315">
    <property type="entry name" value="Znf_B-box"/>
</dbReference>
<evidence type="ECO:0000259" key="6">
    <source>
        <dbReference type="PROSITE" id="PS50089"/>
    </source>
</evidence>
<dbReference type="SUPFAM" id="SSF63748">
    <property type="entry name" value="Tudor/PWWP/MBT"/>
    <property type="match status" value="5"/>
</dbReference>
<dbReference type="InterPro" id="IPR017907">
    <property type="entry name" value="Znf_RING_CS"/>
</dbReference>